<evidence type="ECO:0000256" key="5">
    <source>
        <dbReference type="ARBA" id="ARBA00022679"/>
    </source>
</evidence>
<dbReference type="PROSITE" id="PS50109">
    <property type="entry name" value="HIS_KIN"/>
    <property type="match status" value="1"/>
</dbReference>
<dbReference type="GO" id="GO:0000155">
    <property type="term" value="F:phosphorelay sensor kinase activity"/>
    <property type="evidence" value="ECO:0007669"/>
    <property type="project" value="InterPro"/>
</dbReference>
<evidence type="ECO:0000256" key="8">
    <source>
        <dbReference type="ARBA" id="ARBA00022989"/>
    </source>
</evidence>
<dbReference type="InterPro" id="IPR005467">
    <property type="entry name" value="His_kinase_dom"/>
</dbReference>
<evidence type="ECO:0000256" key="9">
    <source>
        <dbReference type="ARBA" id="ARBA00023012"/>
    </source>
</evidence>
<reference evidence="14 15" key="1">
    <citation type="submission" date="2019-12" db="EMBL/GenBank/DDBJ databases">
        <title>Nocardia macrotermitis sp. nov. and Nocardia aurantia sp. nov., isolated from the gut of the fungus growing-termite Macrotermes natalensis.</title>
        <authorList>
            <person name="Christine B."/>
            <person name="Rene B."/>
        </authorList>
    </citation>
    <scope>NUCLEOTIDE SEQUENCE [LARGE SCALE GENOMIC DNA]</scope>
    <source>
        <strain evidence="14 15">DSM 102126</strain>
    </source>
</reference>
<protein>
    <recommendedName>
        <fullName evidence="3">histidine kinase</fullName>
        <ecNumber evidence="3">2.7.13.3</ecNumber>
    </recommendedName>
</protein>
<gene>
    <name evidence="14" type="ORF">GQ466_24955</name>
</gene>
<dbReference type="SMART" id="SM00304">
    <property type="entry name" value="HAMP"/>
    <property type="match status" value="1"/>
</dbReference>
<dbReference type="Proteomes" id="UP000431901">
    <property type="component" value="Unassembled WGS sequence"/>
</dbReference>
<dbReference type="Gene3D" id="1.10.287.130">
    <property type="match status" value="1"/>
</dbReference>
<evidence type="ECO:0000256" key="10">
    <source>
        <dbReference type="ARBA" id="ARBA00023136"/>
    </source>
</evidence>
<keyword evidence="4" id="KW-0597">Phosphoprotein</keyword>
<dbReference type="EMBL" id="WUTW01000006">
    <property type="protein sequence ID" value="MXQ67269.1"/>
    <property type="molecule type" value="Genomic_DNA"/>
</dbReference>
<evidence type="ECO:0000256" key="2">
    <source>
        <dbReference type="ARBA" id="ARBA00004236"/>
    </source>
</evidence>
<dbReference type="RefSeq" id="WP_161105451.1">
    <property type="nucleotide sequence ID" value="NZ_JBHLYI010000016.1"/>
</dbReference>
<dbReference type="PROSITE" id="PS50885">
    <property type="entry name" value="HAMP"/>
    <property type="match status" value="1"/>
</dbReference>
<keyword evidence="7" id="KW-0418">Kinase</keyword>
<keyword evidence="15" id="KW-1185">Reference proteome</keyword>
<evidence type="ECO:0000256" key="3">
    <source>
        <dbReference type="ARBA" id="ARBA00012438"/>
    </source>
</evidence>
<dbReference type="PANTHER" id="PTHR45436:SF5">
    <property type="entry name" value="SENSOR HISTIDINE KINASE TRCS"/>
    <property type="match status" value="1"/>
</dbReference>
<evidence type="ECO:0000256" key="11">
    <source>
        <dbReference type="SAM" id="Phobius"/>
    </source>
</evidence>
<sequence>MRRAWRPLRRLPLRGRLALLIATAVAVAVAACATLSWFLVRDQLYRELDRRLGVLGGGPPGRPGDPGRGGRVAMDLTRLVAVCSPDPIESGSTFRFPGPYDMVQVVRADGTRCTVPDAGALTVTRADRDVAAGRAAQAVHNGSGVTSGGEGTGVRVLTRPAVTLDGTRVALSYAIRLDQVDRPLNDLALMLIAVAAFGVLVSAGAGLMIARASLRPVDELTDAVEHIARTEDLGTRIPAHGADEIARLSRSFNLMTSALAASRERQRQLVADAGHELRTPLTSLRTNIDLLLRSEQTGRELPAGTRHRLLVSVKAQMVELSSLVGDLLELGRPDERGPERAAVALHEVVGRAVERARLRGPGLTVDAAVEPWFVRGDPGSLERAVVNLLDNAVKFSPPGGTVRVRLAGGELVVADEGPGIPAADVPHVFERFWRSPSARSLPGSGLGLSIVARVARETGGRVAVDRADGGGTLMRLTLPGGSAEPA</sequence>
<dbReference type="GO" id="GO:0005886">
    <property type="term" value="C:plasma membrane"/>
    <property type="evidence" value="ECO:0007669"/>
    <property type="project" value="UniProtKB-SubCell"/>
</dbReference>
<dbReference type="Gene3D" id="3.30.565.10">
    <property type="entry name" value="Histidine kinase-like ATPase, C-terminal domain"/>
    <property type="match status" value="1"/>
</dbReference>
<dbReference type="PROSITE" id="PS51257">
    <property type="entry name" value="PROKAR_LIPOPROTEIN"/>
    <property type="match status" value="1"/>
</dbReference>
<evidence type="ECO:0000256" key="4">
    <source>
        <dbReference type="ARBA" id="ARBA00022553"/>
    </source>
</evidence>
<evidence type="ECO:0000313" key="14">
    <source>
        <dbReference type="EMBL" id="MXQ67269.1"/>
    </source>
</evidence>
<evidence type="ECO:0000259" key="13">
    <source>
        <dbReference type="PROSITE" id="PS50885"/>
    </source>
</evidence>
<dbReference type="AlphaFoldDB" id="A0A6I4W901"/>
<dbReference type="CDD" id="cd00075">
    <property type="entry name" value="HATPase"/>
    <property type="match status" value="1"/>
</dbReference>
<dbReference type="SMART" id="SM00388">
    <property type="entry name" value="HisKA"/>
    <property type="match status" value="1"/>
</dbReference>
<evidence type="ECO:0000259" key="12">
    <source>
        <dbReference type="PROSITE" id="PS50109"/>
    </source>
</evidence>
<dbReference type="InterPro" id="IPR036097">
    <property type="entry name" value="HisK_dim/P_sf"/>
</dbReference>
<dbReference type="Gene3D" id="6.10.340.10">
    <property type="match status" value="1"/>
</dbReference>
<comment type="subcellular location">
    <subcellularLocation>
        <location evidence="2">Cell membrane</location>
    </subcellularLocation>
</comment>
<dbReference type="PRINTS" id="PR00344">
    <property type="entry name" value="BCTRLSENSOR"/>
</dbReference>
<dbReference type="InterPro" id="IPR036890">
    <property type="entry name" value="HATPase_C_sf"/>
</dbReference>
<dbReference type="InterPro" id="IPR050428">
    <property type="entry name" value="TCS_sensor_his_kinase"/>
</dbReference>
<evidence type="ECO:0000256" key="7">
    <source>
        <dbReference type="ARBA" id="ARBA00022777"/>
    </source>
</evidence>
<feature type="transmembrane region" description="Helical" evidence="11">
    <location>
        <begin position="187"/>
        <end position="210"/>
    </location>
</feature>
<dbReference type="EC" id="2.7.13.3" evidence="3"/>
<dbReference type="Pfam" id="PF02518">
    <property type="entry name" value="HATPase_c"/>
    <property type="match status" value="1"/>
</dbReference>
<dbReference type="InterPro" id="IPR003594">
    <property type="entry name" value="HATPase_dom"/>
</dbReference>
<dbReference type="Pfam" id="PF00512">
    <property type="entry name" value="HisKA"/>
    <property type="match status" value="1"/>
</dbReference>
<keyword evidence="6 11" id="KW-0812">Transmembrane</keyword>
<dbReference type="SMART" id="SM00387">
    <property type="entry name" value="HATPase_c"/>
    <property type="match status" value="1"/>
</dbReference>
<organism evidence="14 15">
    <name type="scientific">Actinomadura rayongensis</name>
    <dbReference type="NCBI Taxonomy" id="1429076"/>
    <lineage>
        <taxon>Bacteria</taxon>
        <taxon>Bacillati</taxon>
        <taxon>Actinomycetota</taxon>
        <taxon>Actinomycetes</taxon>
        <taxon>Streptosporangiales</taxon>
        <taxon>Thermomonosporaceae</taxon>
        <taxon>Actinomadura</taxon>
    </lineage>
</organism>
<keyword evidence="5" id="KW-0808">Transferase</keyword>
<dbReference type="CDD" id="cd00082">
    <property type="entry name" value="HisKA"/>
    <property type="match status" value="1"/>
</dbReference>
<evidence type="ECO:0000313" key="15">
    <source>
        <dbReference type="Proteomes" id="UP000431901"/>
    </source>
</evidence>
<proteinExistence type="predicted"/>
<dbReference type="InterPro" id="IPR003661">
    <property type="entry name" value="HisK_dim/P_dom"/>
</dbReference>
<keyword evidence="10 11" id="KW-0472">Membrane</keyword>
<dbReference type="Pfam" id="PF00672">
    <property type="entry name" value="HAMP"/>
    <property type="match status" value="1"/>
</dbReference>
<evidence type="ECO:0000256" key="6">
    <source>
        <dbReference type="ARBA" id="ARBA00022692"/>
    </source>
</evidence>
<dbReference type="OrthoDB" id="9786919at2"/>
<dbReference type="PANTHER" id="PTHR45436">
    <property type="entry name" value="SENSOR HISTIDINE KINASE YKOH"/>
    <property type="match status" value="1"/>
</dbReference>
<dbReference type="SUPFAM" id="SSF55874">
    <property type="entry name" value="ATPase domain of HSP90 chaperone/DNA topoisomerase II/histidine kinase"/>
    <property type="match status" value="1"/>
</dbReference>
<keyword evidence="9" id="KW-0902">Two-component regulatory system</keyword>
<feature type="domain" description="Histidine kinase" evidence="12">
    <location>
        <begin position="272"/>
        <end position="482"/>
    </location>
</feature>
<dbReference type="InterPro" id="IPR003660">
    <property type="entry name" value="HAMP_dom"/>
</dbReference>
<dbReference type="SUPFAM" id="SSF158472">
    <property type="entry name" value="HAMP domain-like"/>
    <property type="match status" value="1"/>
</dbReference>
<comment type="caution">
    <text evidence="14">The sequence shown here is derived from an EMBL/GenBank/DDBJ whole genome shotgun (WGS) entry which is preliminary data.</text>
</comment>
<dbReference type="SUPFAM" id="SSF47384">
    <property type="entry name" value="Homodimeric domain of signal transducing histidine kinase"/>
    <property type="match status" value="1"/>
</dbReference>
<dbReference type="CDD" id="cd06225">
    <property type="entry name" value="HAMP"/>
    <property type="match status" value="1"/>
</dbReference>
<keyword evidence="8 11" id="KW-1133">Transmembrane helix</keyword>
<accession>A0A6I4W901</accession>
<evidence type="ECO:0000256" key="1">
    <source>
        <dbReference type="ARBA" id="ARBA00000085"/>
    </source>
</evidence>
<feature type="domain" description="HAMP" evidence="13">
    <location>
        <begin position="211"/>
        <end position="264"/>
    </location>
</feature>
<name>A0A6I4W901_9ACTN</name>
<dbReference type="InterPro" id="IPR004358">
    <property type="entry name" value="Sig_transdc_His_kin-like_C"/>
</dbReference>
<comment type="catalytic activity">
    <reaction evidence="1">
        <text>ATP + protein L-histidine = ADP + protein N-phospho-L-histidine.</text>
        <dbReference type="EC" id="2.7.13.3"/>
    </reaction>
</comment>